<accession>A0A449BLB3</accession>
<dbReference type="CDD" id="cd09008">
    <property type="entry name" value="MTAN"/>
    <property type="match status" value="1"/>
</dbReference>
<dbReference type="GO" id="GO:0009116">
    <property type="term" value="P:nucleoside metabolic process"/>
    <property type="evidence" value="ECO:0007669"/>
    <property type="project" value="InterPro"/>
</dbReference>
<dbReference type="EMBL" id="LR215050">
    <property type="protein sequence ID" value="VEU83222.1"/>
    <property type="molecule type" value="Genomic_DNA"/>
</dbReference>
<gene>
    <name evidence="2" type="primary">pfs</name>
    <name evidence="2" type="ORF">NCTC10172_01292</name>
</gene>
<keyword evidence="2" id="KW-0378">Hydrolase</keyword>
<organism evidence="2 3">
    <name type="scientific">Acholeplasma hippikon</name>
    <dbReference type="NCBI Taxonomy" id="264636"/>
    <lineage>
        <taxon>Bacteria</taxon>
        <taxon>Bacillati</taxon>
        <taxon>Mycoplasmatota</taxon>
        <taxon>Mollicutes</taxon>
        <taxon>Acholeplasmatales</taxon>
        <taxon>Acholeplasmataceae</taxon>
        <taxon>Acholeplasma</taxon>
    </lineage>
</organism>
<dbReference type="InterPro" id="IPR035994">
    <property type="entry name" value="Nucleoside_phosphorylase_sf"/>
</dbReference>
<dbReference type="KEGG" id="ahk:NCTC10172_01292"/>
<dbReference type="InterPro" id="IPR000845">
    <property type="entry name" value="Nucleoside_phosphorylase_d"/>
</dbReference>
<protein>
    <submittedName>
        <fullName evidence="2">5-methylthioadenosine nucleosidase/S-adenosylhomoc ystein nucleosidase</fullName>
        <ecNumber evidence="2">3.2.2.16</ecNumber>
        <ecNumber evidence="2">3.2.2.9</ecNumber>
    </submittedName>
</protein>
<dbReference type="STRING" id="1408416.GCA_000702765_00175"/>
<dbReference type="RefSeq" id="WP_051658924.1">
    <property type="nucleotide sequence ID" value="NZ_LR215050.1"/>
</dbReference>
<dbReference type="Pfam" id="PF01048">
    <property type="entry name" value="PNP_UDP_1"/>
    <property type="match status" value="1"/>
</dbReference>
<evidence type="ECO:0000313" key="3">
    <source>
        <dbReference type="Proteomes" id="UP000290909"/>
    </source>
</evidence>
<dbReference type="GO" id="GO:0019284">
    <property type="term" value="P:L-methionine salvage from S-adenosylmethionine"/>
    <property type="evidence" value="ECO:0007669"/>
    <property type="project" value="TreeGrafter"/>
</dbReference>
<dbReference type="GO" id="GO:0008782">
    <property type="term" value="F:adenosylhomocysteine nucleosidase activity"/>
    <property type="evidence" value="ECO:0007669"/>
    <property type="project" value="UniProtKB-EC"/>
</dbReference>
<evidence type="ECO:0000259" key="1">
    <source>
        <dbReference type="Pfam" id="PF01048"/>
    </source>
</evidence>
<dbReference type="Gene3D" id="3.40.50.1580">
    <property type="entry name" value="Nucleoside phosphorylase domain"/>
    <property type="match status" value="1"/>
</dbReference>
<dbReference type="SUPFAM" id="SSF53167">
    <property type="entry name" value="Purine and uridine phosphorylases"/>
    <property type="match status" value="1"/>
</dbReference>
<proteinExistence type="predicted"/>
<dbReference type="PANTHER" id="PTHR46832">
    <property type="entry name" value="5'-METHYLTHIOADENOSINE/S-ADENOSYLHOMOCYSTEINE NUCLEOSIDASE"/>
    <property type="match status" value="1"/>
</dbReference>
<dbReference type="EC" id="3.2.2.16" evidence="2"/>
<dbReference type="EC" id="3.2.2.9" evidence="2"/>
<feature type="domain" description="Nucleoside phosphorylase" evidence="1">
    <location>
        <begin position="3"/>
        <end position="180"/>
    </location>
</feature>
<dbReference type="GO" id="GO:0005829">
    <property type="term" value="C:cytosol"/>
    <property type="evidence" value="ECO:0007669"/>
    <property type="project" value="TreeGrafter"/>
</dbReference>
<dbReference type="Proteomes" id="UP000290909">
    <property type="component" value="Chromosome"/>
</dbReference>
<dbReference type="AlphaFoldDB" id="A0A449BLB3"/>
<keyword evidence="3" id="KW-1185">Reference proteome</keyword>
<name>A0A449BLB3_9MOLU</name>
<sequence length="208" mass="23231">MTLIICAMMDEASALVKNLNLVEKTPFEIYKGRIQNHEVLVMISGVGKTNASMATAYALTKFNIDLIINPGIAGGAHVKKHATYLVSEASYHDFDLTVFNYEIGQVPKYPAKFKVLELLKNKFSNFTFVPLFTGDKFSTTLINNNPYVADMEGAAIFQVAYKFNKNVISLKIVSDVIGSNNQIDDYVKLESSFDEILSEEVRKILEVL</sequence>
<dbReference type="GO" id="GO:0008930">
    <property type="term" value="F:methylthioadenosine nucleosidase activity"/>
    <property type="evidence" value="ECO:0007669"/>
    <property type="project" value="UniProtKB-EC"/>
</dbReference>
<dbReference type="PANTHER" id="PTHR46832:SF1">
    <property type="entry name" value="5'-METHYLTHIOADENOSINE_S-ADENOSYLHOMOCYSTEINE NUCLEOSIDASE"/>
    <property type="match status" value="1"/>
</dbReference>
<evidence type="ECO:0000313" key="2">
    <source>
        <dbReference type="EMBL" id="VEU83222.1"/>
    </source>
</evidence>
<reference evidence="2 3" key="1">
    <citation type="submission" date="2019-01" db="EMBL/GenBank/DDBJ databases">
        <authorList>
            <consortium name="Pathogen Informatics"/>
        </authorList>
    </citation>
    <scope>NUCLEOTIDE SEQUENCE [LARGE SCALE GENOMIC DNA]</scope>
    <source>
        <strain evidence="2 3">NCTC10172</strain>
    </source>
</reference>
<keyword evidence="2" id="KW-0326">Glycosidase</keyword>